<keyword evidence="3" id="KW-0732">Signal</keyword>
<feature type="region of interest" description="Disordered" evidence="1">
    <location>
        <begin position="968"/>
        <end position="1024"/>
    </location>
</feature>
<feature type="chain" id="PRO_5031511061" evidence="3">
    <location>
        <begin position="24"/>
        <end position="1124"/>
    </location>
</feature>
<feature type="signal peptide" evidence="3">
    <location>
        <begin position="1"/>
        <end position="23"/>
    </location>
</feature>
<gene>
    <name evidence="4" type="ORF">AMON00008_LOCUS23685</name>
</gene>
<keyword evidence="2" id="KW-0472">Membrane</keyword>
<feature type="transmembrane region" description="Helical" evidence="2">
    <location>
        <begin position="106"/>
        <end position="124"/>
    </location>
</feature>
<name>A0A7S4QPU2_9DINO</name>
<dbReference type="EMBL" id="HBNR01034521">
    <property type="protein sequence ID" value="CAE4589925.1"/>
    <property type="molecule type" value="Transcribed_RNA"/>
</dbReference>
<feature type="transmembrane region" description="Helical" evidence="2">
    <location>
        <begin position="559"/>
        <end position="577"/>
    </location>
</feature>
<reference evidence="4" key="1">
    <citation type="submission" date="2021-01" db="EMBL/GenBank/DDBJ databases">
        <authorList>
            <person name="Corre E."/>
            <person name="Pelletier E."/>
            <person name="Niang G."/>
            <person name="Scheremetjew M."/>
            <person name="Finn R."/>
            <person name="Kale V."/>
            <person name="Holt S."/>
            <person name="Cochrane G."/>
            <person name="Meng A."/>
            <person name="Brown T."/>
            <person name="Cohen L."/>
        </authorList>
    </citation>
    <scope>NUCLEOTIDE SEQUENCE</scope>
    <source>
        <strain evidence="4">CCMP3105</strain>
    </source>
</reference>
<keyword evidence="2" id="KW-1133">Transmembrane helix</keyword>
<evidence type="ECO:0000313" key="4">
    <source>
        <dbReference type="EMBL" id="CAE4589925.1"/>
    </source>
</evidence>
<keyword evidence="2" id="KW-0812">Transmembrane</keyword>
<organism evidence="4">
    <name type="scientific">Alexandrium monilatum</name>
    <dbReference type="NCBI Taxonomy" id="311494"/>
    <lineage>
        <taxon>Eukaryota</taxon>
        <taxon>Sar</taxon>
        <taxon>Alveolata</taxon>
        <taxon>Dinophyceae</taxon>
        <taxon>Gonyaulacales</taxon>
        <taxon>Pyrocystaceae</taxon>
        <taxon>Alexandrium</taxon>
    </lineage>
</organism>
<dbReference type="AlphaFoldDB" id="A0A7S4QPU2"/>
<sequence>MWYFTQALGLGMYYLLMTDHAQTAICVLGKSGRLLVVNRKPMISATQAGKMFRGAGITHIILVMTANTYFRAVERALEKAKESNDPTIKSKASHAEPLAQALNGNVAYFTLAVAVLLWLIYFVLMKTTLRPWGSADERNYYESKEACAGQYFRTGSRGIIPCLSRRRRHGGMRIFFGPYPERHIFDRLGSTDNTLKNLEPCLMLPTETDNGYPPSGSGQPADEQAAFALGALDYLNRILGTLGLIFFGIHIYNFFTNVQNCPIGSSVRDCVSGVDCTAVAKTPWLAHHLMMHRLRSEAELAADQLLPKVGVDTLGIWLNTVSNEQTEQKVLNISREACRKRYQELFVDPNATLYSATSDTIGKLNAGNYLSALQAHGYKVRFDESTYHCQDCTRSYFLYYFTNFDNLIEIIEVCMLLVTSYVSSRVYQLTTRKLTNCPMVDMTFASDPGSATELDIDGLERMCLSMIGHCFFYRYDFAGVPEHMEQLEQSLRQCKEDTTKLMDPWSFSSEAQSWNDYDLASTRNRRLMIVNRSLLGILEGEEVVSAWSETPMLTFGQKVAIFGGFIICFLVPLYYAVIGKSPVCVAEAFIMECIHAGLVKFYIFARRPQAGFILTSRRLFQVSRLPAYWDCFGKTEPMMKLDVLIHNSGLAYSSMTMEAYTPLWRRILGKVMRMPVFRRGQLIVEGEEGVFKLWRVLGDTRDLFNAMSKVTRMRQLTSLSPEMGAEFRRKEHAMRQSEQHLPDPACSSMCCPYTPPPVDMSNGPLLERYVSRKRGEVDVYGRKLVVRPASCGELCCGRGCVCEFSCCCCCRLDEVVTDFVVTTQRILVEQRTVQRYCRWYACCRSTPNIRTTYLAHHRAAAYLCQKDAQAFGIAKLKTDLNVKLLQKDAREYTSGLMLMQRPYAILQKQEMATFKDKIWVSHITSIYDIMTQEEEYAAYDNNDQVSRAGSEAGSWHSEHVEAGLQAAFSRPPEEESPQPDPALASGKRGKAGKGEGKTSINVKGKGKGRKGRDDGGDGKGAAAAGGDAEAAASWAAAAAAAPAAEAAGGGGWADEAGAAGAAAAGSAAAAAAATAGDAGWTGAADAAGSAASFAAGFAAQVAQGWAGADGGVDAGAESDGSFRG</sequence>
<evidence type="ECO:0000256" key="2">
    <source>
        <dbReference type="SAM" id="Phobius"/>
    </source>
</evidence>
<evidence type="ECO:0000256" key="1">
    <source>
        <dbReference type="SAM" id="MobiDB-lite"/>
    </source>
</evidence>
<protein>
    <submittedName>
        <fullName evidence="4">Uncharacterized protein</fullName>
    </submittedName>
</protein>
<feature type="transmembrane region" description="Helical" evidence="2">
    <location>
        <begin position="51"/>
        <end position="70"/>
    </location>
</feature>
<accession>A0A7S4QPU2</accession>
<evidence type="ECO:0000256" key="3">
    <source>
        <dbReference type="SAM" id="SignalP"/>
    </source>
</evidence>
<proteinExistence type="predicted"/>